<dbReference type="GO" id="GO:0009279">
    <property type="term" value="C:cell outer membrane"/>
    <property type="evidence" value="ECO:0007669"/>
    <property type="project" value="TreeGrafter"/>
</dbReference>
<evidence type="ECO:0000313" key="5">
    <source>
        <dbReference type="Proteomes" id="UP000320623"/>
    </source>
</evidence>
<sequence length="430" mass="49238">MQIRFLKYILIALSLLITSQTNSQQQTKLIQLIHADSLIGRKYDSKVVRELIGNVQLKHENIYFWCDRAIQYVDENRIEAYGNLKVRQDTLFLEADQGVYLGDKKIAICDGNVKLTDGRTTLEADHGSYDTQKKLATFKTNVKLVDSTTVITAEQLFYYRTEKKSIAVGNVVIKNLENNITIYGDYFENYDSTKYSVIRNSPKLVQIDTTSDGKIDTLIVIGKFMEAFRDTNVSMFSATDSVVIVRGNLSAICGDVFYYDKKEIIILWRKPVIWYGDSQVSGDSVVVKLKERKIDEVYVYGSAFIIEPADTSYPERFNQLKGKSMVIRFKDNKIDEVHVVKNAISLYYIFETNDKGDKKANGANYVSGDSVWIKFKDGKINRIKIAGGIEGIYYPEEMVEGKETSFNLEGFNYIKRKPSKNDKFEIVWVK</sequence>
<keyword evidence="2" id="KW-0732">Signal</keyword>
<keyword evidence="1" id="KW-0472">Membrane</keyword>
<dbReference type="STRING" id="1643428.GCA_001442855_00142"/>
<accession>A0A0S4MPP3</accession>
<organism evidence="4 5">
    <name type="scientific">Candidatus Thermokryptus mobilis</name>
    <dbReference type="NCBI Taxonomy" id="1643428"/>
    <lineage>
        <taxon>Bacteria</taxon>
        <taxon>Pseudomonadati</taxon>
        <taxon>Candidatus Kryptoniota</taxon>
        <taxon>Candidatus Thermokryptus</taxon>
    </lineage>
</organism>
<dbReference type="PANTHER" id="PTHR30189:SF1">
    <property type="entry name" value="LPS-ASSEMBLY PROTEIN LPTD"/>
    <property type="match status" value="1"/>
</dbReference>
<reference evidence="5" key="1">
    <citation type="submission" date="2015-11" db="EMBL/GenBank/DDBJ databases">
        <authorList>
            <person name="Varghese N."/>
        </authorList>
    </citation>
    <scope>NUCLEOTIDE SEQUENCE [LARGE SCALE GENOMIC DNA]</scope>
</reference>
<feature type="signal peptide" evidence="2">
    <location>
        <begin position="1"/>
        <end position="23"/>
    </location>
</feature>
<proteinExistence type="predicted"/>
<name>A0A0S4MPP3_9BACT</name>
<gene>
    <name evidence="4" type="ORF">JGI1_00152</name>
</gene>
<dbReference type="Pfam" id="PF13100">
    <property type="entry name" value="OstA_2"/>
    <property type="match status" value="1"/>
</dbReference>
<dbReference type="Proteomes" id="UP000320623">
    <property type="component" value="Unassembled WGS sequence"/>
</dbReference>
<dbReference type="AlphaFoldDB" id="A0A0S4MPP3"/>
<protein>
    <submittedName>
        <fullName evidence="4">OstA-like protein</fullName>
    </submittedName>
</protein>
<evidence type="ECO:0000256" key="1">
    <source>
        <dbReference type="ARBA" id="ARBA00023237"/>
    </source>
</evidence>
<feature type="domain" description="Organic solvent tolerance-like N-terminal" evidence="3">
    <location>
        <begin position="29"/>
        <end position="181"/>
    </location>
</feature>
<dbReference type="InterPro" id="IPR050218">
    <property type="entry name" value="LptD"/>
</dbReference>
<evidence type="ECO:0000313" key="4">
    <source>
        <dbReference type="EMBL" id="CUU01026.1"/>
    </source>
</evidence>
<keyword evidence="5" id="KW-1185">Reference proteome</keyword>
<dbReference type="GO" id="GO:1990351">
    <property type="term" value="C:transporter complex"/>
    <property type="evidence" value="ECO:0007669"/>
    <property type="project" value="TreeGrafter"/>
</dbReference>
<feature type="chain" id="PRO_5006624499" evidence="2">
    <location>
        <begin position="24"/>
        <end position="430"/>
    </location>
</feature>
<evidence type="ECO:0000259" key="3">
    <source>
        <dbReference type="Pfam" id="PF13100"/>
    </source>
</evidence>
<dbReference type="Gene3D" id="2.60.450.10">
    <property type="entry name" value="Lipopolysaccharide (LPS) transport protein A like domain"/>
    <property type="match status" value="3"/>
</dbReference>
<dbReference type="EMBL" id="FAOO01000001">
    <property type="protein sequence ID" value="CUU01026.1"/>
    <property type="molecule type" value="Genomic_DNA"/>
</dbReference>
<dbReference type="OrthoDB" id="9805931at2"/>
<keyword evidence="1" id="KW-0998">Cell outer membrane</keyword>
<evidence type="ECO:0000256" key="2">
    <source>
        <dbReference type="SAM" id="SignalP"/>
    </source>
</evidence>
<dbReference type="PANTHER" id="PTHR30189">
    <property type="entry name" value="LPS-ASSEMBLY PROTEIN"/>
    <property type="match status" value="1"/>
</dbReference>
<dbReference type="InterPro" id="IPR005653">
    <property type="entry name" value="OstA-like_N"/>
</dbReference>
<dbReference type="RefSeq" id="WP_140943957.1">
    <property type="nucleotide sequence ID" value="NZ_FAOO01000001.1"/>
</dbReference>